<feature type="region of interest" description="Disordered" evidence="3">
    <location>
        <begin position="315"/>
        <end position="361"/>
    </location>
</feature>
<dbReference type="Pfam" id="PF10297">
    <property type="entry name" value="Hap4_Hap_bind"/>
    <property type="match status" value="1"/>
</dbReference>
<feature type="compositionally biased region" description="Low complexity" evidence="3">
    <location>
        <begin position="430"/>
        <end position="449"/>
    </location>
</feature>
<feature type="compositionally biased region" description="Low complexity" evidence="3">
    <location>
        <begin position="329"/>
        <end position="338"/>
    </location>
</feature>
<evidence type="ECO:0000313" key="6">
    <source>
        <dbReference type="Proteomes" id="UP000190831"/>
    </source>
</evidence>
<feature type="coiled-coil region" evidence="2">
    <location>
        <begin position="210"/>
        <end position="244"/>
    </location>
</feature>
<organism evidence="5 6">
    <name type="scientific">Lachancea fermentati</name>
    <name type="common">Zygosaccharomyces fermentati</name>
    <dbReference type="NCBI Taxonomy" id="4955"/>
    <lineage>
        <taxon>Eukaryota</taxon>
        <taxon>Fungi</taxon>
        <taxon>Dikarya</taxon>
        <taxon>Ascomycota</taxon>
        <taxon>Saccharomycotina</taxon>
        <taxon>Saccharomycetes</taxon>
        <taxon>Saccharomycetales</taxon>
        <taxon>Saccharomycetaceae</taxon>
        <taxon>Lachancea</taxon>
    </lineage>
</organism>
<name>A0A1G4ML75_LACFM</name>
<evidence type="ECO:0000259" key="4">
    <source>
        <dbReference type="Pfam" id="PF10297"/>
    </source>
</evidence>
<keyword evidence="6" id="KW-1185">Reference proteome</keyword>
<feature type="region of interest" description="Disordered" evidence="3">
    <location>
        <begin position="1"/>
        <end position="147"/>
    </location>
</feature>
<proteinExistence type="predicted"/>
<feature type="compositionally biased region" description="Low complexity" evidence="3">
    <location>
        <begin position="98"/>
        <end position="110"/>
    </location>
</feature>
<feature type="compositionally biased region" description="Low complexity" evidence="3">
    <location>
        <begin position="379"/>
        <end position="392"/>
    </location>
</feature>
<feature type="compositionally biased region" description="Low complexity" evidence="3">
    <location>
        <begin position="65"/>
        <end position="78"/>
    </location>
</feature>
<dbReference type="STRING" id="4955.A0A1G4ML75"/>
<feature type="compositionally biased region" description="Basic and acidic residues" evidence="3">
    <location>
        <begin position="111"/>
        <end position="121"/>
    </location>
</feature>
<feature type="domain" description="Hap4 transcription factor heteromerisation" evidence="4">
    <location>
        <begin position="48"/>
        <end position="64"/>
    </location>
</feature>
<feature type="compositionally biased region" description="Polar residues" evidence="3">
    <location>
        <begin position="18"/>
        <end position="27"/>
    </location>
</feature>
<dbReference type="GO" id="GO:0006355">
    <property type="term" value="P:regulation of DNA-templated transcription"/>
    <property type="evidence" value="ECO:0007669"/>
    <property type="project" value="InterPro"/>
</dbReference>
<dbReference type="AlphaFoldDB" id="A0A1G4ML75"/>
<reference evidence="5 6" key="1">
    <citation type="submission" date="2016-03" db="EMBL/GenBank/DDBJ databases">
        <authorList>
            <person name="Devillers H."/>
        </authorList>
    </citation>
    <scope>NUCLEOTIDE SEQUENCE [LARGE SCALE GENOMIC DNA]</scope>
    <source>
        <strain evidence="5">CBS 6772</strain>
    </source>
</reference>
<dbReference type="OMA" id="IRTSKHW"/>
<feature type="compositionally biased region" description="Low complexity" evidence="3">
    <location>
        <begin position="122"/>
        <end position="132"/>
    </location>
</feature>
<keyword evidence="2" id="KW-0175">Coiled coil</keyword>
<feature type="compositionally biased region" description="Basic and acidic residues" evidence="3">
    <location>
        <begin position="419"/>
        <end position="428"/>
    </location>
</feature>
<accession>A0A1G4ML75</accession>
<protein>
    <submittedName>
        <fullName evidence="5">LAFE_0H15698g1_1</fullName>
    </submittedName>
</protein>
<feature type="region of interest" description="Disordered" evidence="3">
    <location>
        <begin position="168"/>
        <end position="207"/>
    </location>
</feature>
<keyword evidence="1" id="KW-0539">Nucleus</keyword>
<dbReference type="EMBL" id="LT598491">
    <property type="protein sequence ID" value="SCW04536.1"/>
    <property type="molecule type" value="Genomic_DNA"/>
</dbReference>
<feature type="compositionally biased region" description="Polar residues" evidence="3">
    <location>
        <begin position="341"/>
        <end position="355"/>
    </location>
</feature>
<dbReference type="OrthoDB" id="5374328at2759"/>
<evidence type="ECO:0000256" key="3">
    <source>
        <dbReference type="SAM" id="MobiDB-lite"/>
    </source>
</evidence>
<feature type="region of interest" description="Disordered" evidence="3">
    <location>
        <begin position="419"/>
        <end position="449"/>
    </location>
</feature>
<dbReference type="GO" id="GO:0005634">
    <property type="term" value="C:nucleus"/>
    <property type="evidence" value="ECO:0007669"/>
    <property type="project" value="InterPro"/>
</dbReference>
<dbReference type="Proteomes" id="UP000190831">
    <property type="component" value="Chromosome H"/>
</dbReference>
<feature type="compositionally biased region" description="Polar residues" evidence="3">
    <location>
        <begin position="79"/>
        <end position="93"/>
    </location>
</feature>
<feature type="region of interest" description="Disordered" evidence="3">
    <location>
        <begin position="373"/>
        <end position="392"/>
    </location>
</feature>
<gene>
    <name evidence="5" type="ORF">LAFE_0H15698G</name>
</gene>
<sequence>MPTKHLPIQPNLAPMGMSGSNNVTIAPNLNPVPKERKKSSSSGIVIRTSKHWVLPPRPKPGRKPSVSTTTTRSSSIATNNGSSVNTSKATTPGVSLGPSSASSRASTPPAKLEHKNEEESSTRSSTRRATSEIPAAVGSSSRTASSIPLARPHAVTVCKLSGTYATSKLASRGSDLSPSDESPDSADVCGGRKGNPNSKAKKPQAKKLTKTVLKKEIQQLKLQNYKLKQELGQLVGNLQELKQRYSLVEATLPQSSQNKSVPSVRKRSFVDVGESSEADNTDAFLKFEDDDENGPNPIIANVGMKQTLSFSSQYSSRTNLTDEEDTGFSSSTPSSLFSAELQRSMTNSSVPNASATAHHGQHQSNYAILAHSPHNHVNSPASTASSRPPSSSVDAMVFLDDYEQMEFYSKHRQLFDPEKSKTNLEQHDQPSLSPSTALATAASATAPSQSTELHLDVIKEEDMDFKFDHDFEGDDLSVLNFLETHVSNTNQSGTTAVANESPSWLIEGDIEATSNLFKETNLEHDLHKSELYMPPSLEELMDEQDITPTEKLLGNEIKNEDQSDLLQLDAFEFA</sequence>
<dbReference type="InterPro" id="IPR018287">
    <property type="entry name" value="Hap4_TF_heteromerisation"/>
</dbReference>
<evidence type="ECO:0000313" key="5">
    <source>
        <dbReference type="EMBL" id="SCW04536.1"/>
    </source>
</evidence>
<evidence type="ECO:0000256" key="1">
    <source>
        <dbReference type="ARBA" id="ARBA00023242"/>
    </source>
</evidence>
<evidence type="ECO:0000256" key="2">
    <source>
        <dbReference type="SAM" id="Coils"/>
    </source>
</evidence>